<evidence type="ECO:0000313" key="19">
    <source>
        <dbReference type="EMBL" id="CAB5071148.1"/>
    </source>
</evidence>
<evidence type="ECO:0000256" key="9">
    <source>
        <dbReference type="ARBA" id="ARBA00031306"/>
    </source>
</evidence>
<comment type="catalytic activity">
    <reaction evidence="10">
        <text>L-threonyl-[protein] + FAD = FMN-L-threonyl-[protein] + AMP + H(+)</text>
        <dbReference type="Rhea" id="RHEA:36847"/>
        <dbReference type="Rhea" id="RHEA-COMP:11060"/>
        <dbReference type="Rhea" id="RHEA-COMP:11061"/>
        <dbReference type="ChEBI" id="CHEBI:15378"/>
        <dbReference type="ChEBI" id="CHEBI:30013"/>
        <dbReference type="ChEBI" id="CHEBI:57692"/>
        <dbReference type="ChEBI" id="CHEBI:74257"/>
        <dbReference type="ChEBI" id="CHEBI:456215"/>
        <dbReference type="EC" id="2.7.1.180"/>
    </reaction>
</comment>
<dbReference type="EMBL" id="CAEZXO010000003">
    <property type="protein sequence ID" value="CAB4689797.1"/>
    <property type="molecule type" value="Genomic_DNA"/>
</dbReference>
<evidence type="ECO:0000313" key="18">
    <source>
        <dbReference type="EMBL" id="CAB4981426.1"/>
    </source>
</evidence>
<name>A0A6J7V2Y6_9ZZZZ</name>
<dbReference type="EMBL" id="CAFBQX010000002">
    <property type="protein sequence ID" value="CAB5071148.1"/>
    <property type="molecule type" value="Genomic_DNA"/>
</dbReference>
<organism evidence="19">
    <name type="scientific">freshwater metagenome</name>
    <dbReference type="NCBI Taxonomy" id="449393"/>
    <lineage>
        <taxon>unclassified sequences</taxon>
        <taxon>metagenomes</taxon>
        <taxon>ecological metagenomes</taxon>
    </lineage>
</organism>
<dbReference type="Gene3D" id="3.10.520.10">
    <property type="entry name" value="ApbE-like domains"/>
    <property type="match status" value="2"/>
</dbReference>
<evidence type="ECO:0000256" key="8">
    <source>
        <dbReference type="ARBA" id="ARBA00022842"/>
    </source>
</evidence>
<dbReference type="SUPFAM" id="SSF143631">
    <property type="entry name" value="ApbE-like"/>
    <property type="match status" value="1"/>
</dbReference>
<dbReference type="GO" id="GO:0046872">
    <property type="term" value="F:metal ion binding"/>
    <property type="evidence" value="ECO:0007669"/>
    <property type="project" value="UniProtKB-KW"/>
</dbReference>
<dbReference type="GO" id="GO:0016740">
    <property type="term" value="F:transferase activity"/>
    <property type="evidence" value="ECO:0007669"/>
    <property type="project" value="UniProtKB-KW"/>
</dbReference>
<dbReference type="EMBL" id="CAFBOC010000013">
    <property type="protein sequence ID" value="CAB4981426.1"/>
    <property type="molecule type" value="Genomic_DNA"/>
</dbReference>
<evidence type="ECO:0000256" key="4">
    <source>
        <dbReference type="ARBA" id="ARBA00022630"/>
    </source>
</evidence>
<dbReference type="PANTHER" id="PTHR30040">
    <property type="entry name" value="THIAMINE BIOSYNTHESIS LIPOPROTEIN APBE"/>
    <property type="match status" value="1"/>
</dbReference>
<keyword evidence="4" id="KW-0285">Flavoprotein</keyword>
<dbReference type="EMBL" id="CAFBNH010000005">
    <property type="protein sequence ID" value="CAB4948244.1"/>
    <property type="molecule type" value="Genomic_DNA"/>
</dbReference>
<evidence type="ECO:0000256" key="6">
    <source>
        <dbReference type="ARBA" id="ARBA00022723"/>
    </source>
</evidence>
<reference evidence="19" key="1">
    <citation type="submission" date="2020-05" db="EMBL/GenBank/DDBJ databases">
        <authorList>
            <person name="Chiriac C."/>
            <person name="Salcher M."/>
            <person name="Ghai R."/>
            <person name="Kavagutti S V."/>
        </authorList>
    </citation>
    <scope>NUCLEOTIDE SEQUENCE</scope>
</reference>
<dbReference type="EMBL" id="CAFABH010000012">
    <property type="protein sequence ID" value="CAB4828809.1"/>
    <property type="molecule type" value="Genomic_DNA"/>
</dbReference>
<evidence type="ECO:0000313" key="16">
    <source>
        <dbReference type="EMBL" id="CAB4864326.1"/>
    </source>
</evidence>
<dbReference type="EMBL" id="CAFBLD010000004">
    <property type="protein sequence ID" value="CAB4864326.1"/>
    <property type="molecule type" value="Genomic_DNA"/>
</dbReference>
<evidence type="ECO:0000256" key="10">
    <source>
        <dbReference type="ARBA" id="ARBA00048540"/>
    </source>
</evidence>
<evidence type="ECO:0000256" key="1">
    <source>
        <dbReference type="ARBA" id="ARBA00001946"/>
    </source>
</evidence>
<evidence type="ECO:0000256" key="7">
    <source>
        <dbReference type="ARBA" id="ARBA00022827"/>
    </source>
</evidence>
<proteinExistence type="predicted"/>
<dbReference type="AlphaFoldDB" id="A0A6J7V2Y6"/>
<keyword evidence="6" id="KW-0479">Metal-binding</keyword>
<evidence type="ECO:0000256" key="2">
    <source>
        <dbReference type="ARBA" id="ARBA00011955"/>
    </source>
</evidence>
<evidence type="ECO:0000313" key="13">
    <source>
        <dbReference type="EMBL" id="CAB4727501.1"/>
    </source>
</evidence>
<accession>A0A6J7V2Y6</accession>
<dbReference type="EMBL" id="CAEZYM010000009">
    <property type="protein sequence ID" value="CAB4727501.1"/>
    <property type="molecule type" value="Genomic_DNA"/>
</dbReference>
<evidence type="ECO:0000256" key="5">
    <source>
        <dbReference type="ARBA" id="ARBA00022679"/>
    </source>
</evidence>
<dbReference type="EMBL" id="CAESAE010000002">
    <property type="protein sequence ID" value="CAB4332786.1"/>
    <property type="molecule type" value="Genomic_DNA"/>
</dbReference>
<keyword evidence="5" id="KW-0808">Transferase</keyword>
<protein>
    <recommendedName>
        <fullName evidence="3">FAD:protein FMN transferase</fullName>
        <ecNumber evidence="2">2.7.1.180</ecNumber>
    </recommendedName>
    <alternativeName>
        <fullName evidence="9">Flavin transferase</fullName>
    </alternativeName>
</protein>
<keyword evidence="7" id="KW-0274">FAD</keyword>
<dbReference type="EC" id="2.7.1.180" evidence="2"/>
<evidence type="ECO:0000313" key="11">
    <source>
        <dbReference type="EMBL" id="CAB4332786.1"/>
    </source>
</evidence>
<dbReference type="InterPro" id="IPR003374">
    <property type="entry name" value="ApbE-like_sf"/>
</dbReference>
<dbReference type="Pfam" id="PF02424">
    <property type="entry name" value="ApbE"/>
    <property type="match status" value="1"/>
</dbReference>
<dbReference type="PANTHER" id="PTHR30040:SF2">
    <property type="entry name" value="FAD:PROTEIN FMN TRANSFERASE"/>
    <property type="match status" value="1"/>
</dbReference>
<evidence type="ECO:0000313" key="14">
    <source>
        <dbReference type="EMBL" id="CAB4780277.1"/>
    </source>
</evidence>
<evidence type="ECO:0000313" key="15">
    <source>
        <dbReference type="EMBL" id="CAB4828809.1"/>
    </source>
</evidence>
<evidence type="ECO:0000313" key="12">
    <source>
        <dbReference type="EMBL" id="CAB4689797.1"/>
    </source>
</evidence>
<gene>
    <name evidence="12" type="ORF">UFOPK2510_00596</name>
    <name evidence="13" type="ORF">UFOPK2718_01015</name>
    <name evidence="14" type="ORF">UFOPK2936_00853</name>
    <name evidence="15" type="ORF">UFOPK3174_00858</name>
    <name evidence="16" type="ORF">UFOPK3328_00665</name>
    <name evidence="17" type="ORF">UFOPK3779_01018</name>
    <name evidence="18" type="ORF">UFOPK3913_01161</name>
    <name evidence="11" type="ORF">UFOPK4107_00349</name>
    <name evidence="19" type="ORF">UFOPK4403_00539</name>
</gene>
<dbReference type="EMBL" id="CAEZZW010000004">
    <property type="protein sequence ID" value="CAB4780277.1"/>
    <property type="molecule type" value="Genomic_DNA"/>
</dbReference>
<sequence>MAHLSAEIEVWGTVLYLEIASPIDNQGALSAGIERVREFTTHVDGVFSTYKENSTVSQLRRNEITIDQTSDEVRDVWRRCESARYLTDGAFDPWAIEGGFDPSGLVKGWAADRCAEILLANGAVHVQVNAAGDISLRGGYLEGQSVSPWSIGVVNPEIRKEILQVFKITDGAIATSGTYERGTHIFDPHSGLIAIGAKSATVLGPDGAMADALATALMVEGRDGAMWFSQPELVQYSAWVIDRQEDIAWSVGPDIGQD</sequence>
<comment type="cofactor">
    <cofactor evidence="1">
        <name>Mg(2+)</name>
        <dbReference type="ChEBI" id="CHEBI:18420"/>
    </cofactor>
</comment>
<dbReference type="InterPro" id="IPR024932">
    <property type="entry name" value="ApbE"/>
</dbReference>
<evidence type="ECO:0000313" key="17">
    <source>
        <dbReference type="EMBL" id="CAB4948244.1"/>
    </source>
</evidence>
<evidence type="ECO:0000256" key="3">
    <source>
        <dbReference type="ARBA" id="ARBA00016337"/>
    </source>
</evidence>
<keyword evidence="8" id="KW-0460">Magnesium</keyword>